<accession>A0A1I5ZUR5</accession>
<dbReference type="CDD" id="cd00130">
    <property type="entry name" value="PAS"/>
    <property type="match status" value="2"/>
</dbReference>
<feature type="domain" description="GGDEF" evidence="7">
    <location>
        <begin position="460"/>
        <end position="592"/>
    </location>
</feature>
<dbReference type="STRING" id="1002526.SAMN05216578_101337"/>
<protein>
    <recommendedName>
        <fullName evidence="1">cyclic-guanylate-specific phosphodiesterase</fullName>
        <ecNumber evidence="1">3.1.4.52</ecNumber>
    </recommendedName>
</protein>
<dbReference type="PANTHER" id="PTHR44757:SF2">
    <property type="entry name" value="BIOFILM ARCHITECTURE MAINTENANCE PROTEIN MBAA"/>
    <property type="match status" value="1"/>
</dbReference>
<dbReference type="Proteomes" id="UP000242815">
    <property type="component" value="Unassembled WGS sequence"/>
</dbReference>
<dbReference type="Pfam" id="PF08448">
    <property type="entry name" value="PAS_4"/>
    <property type="match status" value="2"/>
</dbReference>
<dbReference type="PROSITE" id="PS50112">
    <property type="entry name" value="PAS"/>
    <property type="match status" value="1"/>
</dbReference>
<dbReference type="InterPro" id="IPR029016">
    <property type="entry name" value="GAF-like_dom_sf"/>
</dbReference>
<dbReference type="CDD" id="cd01948">
    <property type="entry name" value="EAL"/>
    <property type="match status" value="1"/>
</dbReference>
<dbReference type="PROSITE" id="PS50883">
    <property type="entry name" value="EAL"/>
    <property type="match status" value="1"/>
</dbReference>
<dbReference type="RefSeq" id="WP_090536330.1">
    <property type="nucleotide sequence ID" value="NZ_FOYD01000001.1"/>
</dbReference>
<keyword evidence="3" id="KW-0808">Transferase</keyword>
<feature type="domain" description="PAC" evidence="5">
    <location>
        <begin position="84"/>
        <end position="138"/>
    </location>
</feature>
<evidence type="ECO:0000313" key="8">
    <source>
        <dbReference type="EMBL" id="SFQ60152.1"/>
    </source>
</evidence>
<feature type="domain" description="PAS" evidence="4">
    <location>
        <begin position="142"/>
        <end position="209"/>
    </location>
</feature>
<dbReference type="SMART" id="SM00065">
    <property type="entry name" value="GAF"/>
    <property type="match status" value="1"/>
</dbReference>
<keyword evidence="2" id="KW-0973">c-di-GMP</keyword>
<evidence type="ECO:0000259" key="6">
    <source>
        <dbReference type="PROSITE" id="PS50883"/>
    </source>
</evidence>
<dbReference type="InterPro" id="IPR043128">
    <property type="entry name" value="Rev_trsase/Diguanyl_cyclase"/>
</dbReference>
<dbReference type="InterPro" id="IPR001633">
    <property type="entry name" value="EAL_dom"/>
</dbReference>
<dbReference type="FunFam" id="3.20.20.450:FF:000001">
    <property type="entry name" value="Cyclic di-GMP phosphodiesterase yahA"/>
    <property type="match status" value="1"/>
</dbReference>
<dbReference type="PANTHER" id="PTHR44757">
    <property type="entry name" value="DIGUANYLATE CYCLASE DGCP"/>
    <property type="match status" value="1"/>
</dbReference>
<evidence type="ECO:0000259" key="7">
    <source>
        <dbReference type="PROSITE" id="PS50887"/>
    </source>
</evidence>
<dbReference type="CDD" id="cd01949">
    <property type="entry name" value="GGDEF"/>
    <property type="match status" value="1"/>
</dbReference>
<dbReference type="SMART" id="SM00052">
    <property type="entry name" value="EAL"/>
    <property type="match status" value="1"/>
</dbReference>
<dbReference type="NCBIfam" id="TIGR00229">
    <property type="entry name" value="sensory_box"/>
    <property type="match status" value="2"/>
</dbReference>
<dbReference type="OrthoDB" id="9804951at2"/>
<gene>
    <name evidence="8" type="ORF">SAMN05216578_101337</name>
</gene>
<dbReference type="InterPro" id="IPR029787">
    <property type="entry name" value="Nucleotide_cyclase"/>
</dbReference>
<dbReference type="InterPro" id="IPR000160">
    <property type="entry name" value="GGDEF_dom"/>
</dbReference>
<keyword evidence="3" id="KW-0418">Kinase</keyword>
<dbReference type="Gene3D" id="3.30.70.270">
    <property type="match status" value="1"/>
</dbReference>
<dbReference type="SMART" id="SM00086">
    <property type="entry name" value="PAC"/>
    <property type="match status" value="2"/>
</dbReference>
<name>A0A1I5ZUR5_9GAMM</name>
<dbReference type="AlphaFoldDB" id="A0A1I5ZUR5"/>
<dbReference type="SUPFAM" id="SSF55785">
    <property type="entry name" value="PYP-like sensor domain (PAS domain)"/>
    <property type="match status" value="2"/>
</dbReference>
<dbReference type="InterPro" id="IPR013656">
    <property type="entry name" value="PAS_4"/>
</dbReference>
<dbReference type="EC" id="3.1.4.52" evidence="1"/>
<dbReference type="Pfam" id="PF13185">
    <property type="entry name" value="GAF_2"/>
    <property type="match status" value="1"/>
</dbReference>
<evidence type="ECO:0000259" key="5">
    <source>
        <dbReference type="PROSITE" id="PS50113"/>
    </source>
</evidence>
<evidence type="ECO:0000256" key="3">
    <source>
        <dbReference type="ARBA" id="ARBA00022777"/>
    </source>
</evidence>
<dbReference type="Pfam" id="PF00563">
    <property type="entry name" value="EAL"/>
    <property type="match status" value="1"/>
</dbReference>
<evidence type="ECO:0000256" key="2">
    <source>
        <dbReference type="ARBA" id="ARBA00022636"/>
    </source>
</evidence>
<dbReference type="InterPro" id="IPR001610">
    <property type="entry name" value="PAC"/>
</dbReference>
<dbReference type="SUPFAM" id="SSF55073">
    <property type="entry name" value="Nucleotide cyclase"/>
    <property type="match status" value="1"/>
</dbReference>
<organism evidence="8 9">
    <name type="scientific">Halopseudomonas formosensis</name>
    <dbReference type="NCBI Taxonomy" id="1002526"/>
    <lineage>
        <taxon>Bacteria</taxon>
        <taxon>Pseudomonadati</taxon>
        <taxon>Pseudomonadota</taxon>
        <taxon>Gammaproteobacteria</taxon>
        <taxon>Pseudomonadales</taxon>
        <taxon>Pseudomonadaceae</taxon>
        <taxon>Halopseudomonas</taxon>
    </lineage>
</organism>
<dbReference type="InterPro" id="IPR003018">
    <property type="entry name" value="GAF"/>
</dbReference>
<dbReference type="Pfam" id="PF00990">
    <property type="entry name" value="GGDEF"/>
    <property type="match status" value="1"/>
</dbReference>
<dbReference type="InterPro" id="IPR035919">
    <property type="entry name" value="EAL_sf"/>
</dbReference>
<dbReference type="Gene3D" id="3.30.450.20">
    <property type="entry name" value="PAS domain"/>
    <property type="match status" value="2"/>
</dbReference>
<reference evidence="8 9" key="1">
    <citation type="submission" date="2016-10" db="EMBL/GenBank/DDBJ databases">
        <authorList>
            <person name="de Groot N.N."/>
        </authorList>
    </citation>
    <scope>NUCLEOTIDE SEQUENCE [LARGE SCALE GENOMIC DNA]</scope>
    <source>
        <strain evidence="8 9">JCM 18415</strain>
    </source>
</reference>
<dbReference type="SMART" id="SM00091">
    <property type="entry name" value="PAS"/>
    <property type="match status" value="2"/>
</dbReference>
<dbReference type="InterPro" id="IPR000700">
    <property type="entry name" value="PAS-assoc_C"/>
</dbReference>
<dbReference type="Gene3D" id="3.20.20.450">
    <property type="entry name" value="EAL domain"/>
    <property type="match status" value="1"/>
</dbReference>
<evidence type="ECO:0000313" key="9">
    <source>
        <dbReference type="Proteomes" id="UP000242815"/>
    </source>
</evidence>
<dbReference type="Gene3D" id="3.30.450.40">
    <property type="match status" value="1"/>
</dbReference>
<dbReference type="SUPFAM" id="SSF141868">
    <property type="entry name" value="EAL domain-like"/>
    <property type="match status" value="1"/>
</dbReference>
<dbReference type="InterPro" id="IPR052155">
    <property type="entry name" value="Biofilm_reg_signaling"/>
</dbReference>
<dbReference type="GO" id="GO:0016301">
    <property type="term" value="F:kinase activity"/>
    <property type="evidence" value="ECO:0007669"/>
    <property type="project" value="UniProtKB-KW"/>
</dbReference>
<evidence type="ECO:0000256" key="1">
    <source>
        <dbReference type="ARBA" id="ARBA00012282"/>
    </source>
</evidence>
<dbReference type="GO" id="GO:0071111">
    <property type="term" value="F:cyclic-guanylate-specific phosphodiesterase activity"/>
    <property type="evidence" value="ECO:0007669"/>
    <property type="project" value="UniProtKB-EC"/>
</dbReference>
<sequence>MPFSSASADTAAQLELRWSAFDKALALAGFALDGQLISANAKFQALLHLTPADLVGLQHAQLCPAGLVQTPEYDAMWQSLCAGHEFSGVVERVGSDGNHRWLEALYAPVRDKQGVVTHIMMVATDVTQSKRTELARQDHLWRLSLVADSTDAAILITDSNSRVVYSNGGCQRMFGWTLSEIQDHKSLELLAQQTPVELFERVRADLRRGIPVEMEEVVTGKGGRRYWGKIICNPVMDAQGKWAYTVLVLLDITKTKIHEVLHHRALQAMSHDLPLMRVLEVVCEEVERVAPEVCASILQVDEQGLLHPLASPSLPFSYSSQLDGVAIGPTVGSCGTAAWRKEPVLVTDIETDPLWADFKALIRPLGYKVCWSTPILQKDGKVLGTFAFYYKENGPFVASSFHQQLVEACTDLCALAMEREQARQRIKELAYYDALTGLPNRRLLETQIAQLLDTAQQTGQYVAILYLDLDRFKNINDSFGHADGDALLREVAARIRNLVRSGGVAGRLHGDEFVVASLLDAEEKVSSLIERWQAHLMRPLQLPQAQVDLSVCVGVAMYPQDGNVITSLLYRAEMAMHQAKSGGTGRVGFFSLSLSRAAEERLALEIALREALQTGGLELYYQPQIELAVGRLHGLEALARWQHPTLGTIPPDRFIPLAEECGLIGALSRWVLEQACGQLAQWRREGLAVPAVAVNLSASNFHNLELPTLVEQILERHGLQPSDLYVELTESTLLEDHSSTLQTIERLHDLGVRLSLDDFGTGYSSLSYLRRLPITELKLDRSFVADLEHAPMARSLSAAILGIGTSLGLTVVAEGVETVAQKDILQAQGYPVVQGYWFAKPMPPQALPAWMAEQGMNRAQQV</sequence>
<dbReference type="EMBL" id="FOYD01000001">
    <property type="protein sequence ID" value="SFQ60152.1"/>
    <property type="molecule type" value="Genomic_DNA"/>
</dbReference>
<dbReference type="InterPro" id="IPR012226">
    <property type="entry name" value="Diguanyl_cyclase/Pdiesterase"/>
</dbReference>
<dbReference type="PROSITE" id="PS50887">
    <property type="entry name" value="GGDEF"/>
    <property type="match status" value="1"/>
</dbReference>
<dbReference type="PROSITE" id="PS50113">
    <property type="entry name" value="PAC"/>
    <property type="match status" value="2"/>
</dbReference>
<dbReference type="InterPro" id="IPR035965">
    <property type="entry name" value="PAS-like_dom_sf"/>
</dbReference>
<proteinExistence type="predicted"/>
<feature type="domain" description="EAL" evidence="6">
    <location>
        <begin position="601"/>
        <end position="855"/>
    </location>
</feature>
<dbReference type="SUPFAM" id="SSF55781">
    <property type="entry name" value="GAF domain-like"/>
    <property type="match status" value="1"/>
</dbReference>
<feature type="domain" description="PAC" evidence="5">
    <location>
        <begin position="212"/>
        <end position="264"/>
    </location>
</feature>
<dbReference type="PIRSF" id="PIRSF005925">
    <property type="entry name" value="Dos"/>
    <property type="match status" value="1"/>
</dbReference>
<dbReference type="SMART" id="SM00267">
    <property type="entry name" value="GGDEF"/>
    <property type="match status" value="1"/>
</dbReference>
<dbReference type="InterPro" id="IPR000014">
    <property type="entry name" value="PAS"/>
</dbReference>
<dbReference type="NCBIfam" id="TIGR00254">
    <property type="entry name" value="GGDEF"/>
    <property type="match status" value="1"/>
</dbReference>
<evidence type="ECO:0000259" key="4">
    <source>
        <dbReference type="PROSITE" id="PS50112"/>
    </source>
</evidence>